<dbReference type="PRINTS" id="PR00046">
    <property type="entry name" value="SIGMA70FCT"/>
</dbReference>
<dbReference type="InterPro" id="IPR007624">
    <property type="entry name" value="RNA_pol_sigma70_r3"/>
</dbReference>
<dbReference type="GO" id="GO:0016987">
    <property type="term" value="F:sigma factor activity"/>
    <property type="evidence" value="ECO:0007669"/>
    <property type="project" value="UniProtKB-KW"/>
</dbReference>
<dbReference type="PANTHER" id="PTHR30603">
    <property type="entry name" value="RNA POLYMERASE SIGMA FACTOR RPO"/>
    <property type="match status" value="1"/>
</dbReference>
<evidence type="ECO:0000313" key="6">
    <source>
        <dbReference type="EMBL" id="GAF87857.1"/>
    </source>
</evidence>
<evidence type="ECO:0000256" key="2">
    <source>
        <dbReference type="ARBA" id="ARBA00023082"/>
    </source>
</evidence>
<protein>
    <recommendedName>
        <fullName evidence="5">RNA polymerase sigma-70 domain-containing protein</fullName>
    </recommendedName>
</protein>
<dbReference type="InterPro" id="IPR000943">
    <property type="entry name" value="RNA_pol_sigma70"/>
</dbReference>
<dbReference type="PROSITE" id="PS00716">
    <property type="entry name" value="SIGMA70_2"/>
    <property type="match status" value="1"/>
</dbReference>
<evidence type="ECO:0000256" key="1">
    <source>
        <dbReference type="ARBA" id="ARBA00023015"/>
    </source>
</evidence>
<keyword evidence="2" id="KW-0731">Sigma factor</keyword>
<accession>X0TI79</accession>
<dbReference type="InterPro" id="IPR050239">
    <property type="entry name" value="Sigma-70_RNA_pol_init_factors"/>
</dbReference>
<evidence type="ECO:0000256" key="3">
    <source>
        <dbReference type="ARBA" id="ARBA00023125"/>
    </source>
</evidence>
<dbReference type="CDD" id="cd06171">
    <property type="entry name" value="Sigma70_r4"/>
    <property type="match status" value="1"/>
</dbReference>
<dbReference type="InterPro" id="IPR007630">
    <property type="entry name" value="RNA_pol_sigma70_r4"/>
</dbReference>
<gene>
    <name evidence="6" type="ORF">S01H1_27166</name>
</gene>
<evidence type="ECO:0000259" key="5">
    <source>
        <dbReference type="PROSITE" id="PS00716"/>
    </source>
</evidence>
<keyword evidence="3" id="KW-0238">DNA-binding</keyword>
<dbReference type="InterPro" id="IPR013325">
    <property type="entry name" value="RNA_pol_sigma_r2"/>
</dbReference>
<feature type="domain" description="RNA polymerase sigma-70" evidence="5">
    <location>
        <begin position="144"/>
        <end position="170"/>
    </location>
</feature>
<reference evidence="6" key="1">
    <citation type="journal article" date="2014" name="Front. Microbiol.">
        <title>High frequency of phylogenetically diverse reductive dehalogenase-homologous genes in deep subseafloor sedimentary metagenomes.</title>
        <authorList>
            <person name="Kawai M."/>
            <person name="Futagami T."/>
            <person name="Toyoda A."/>
            <person name="Takaki Y."/>
            <person name="Nishi S."/>
            <person name="Hori S."/>
            <person name="Arai W."/>
            <person name="Tsubouchi T."/>
            <person name="Morono Y."/>
            <person name="Uchiyama I."/>
            <person name="Ito T."/>
            <person name="Fujiyama A."/>
            <person name="Inagaki F."/>
            <person name="Takami H."/>
        </authorList>
    </citation>
    <scope>NUCLEOTIDE SEQUENCE</scope>
    <source>
        <strain evidence="6">Expedition CK06-06</strain>
    </source>
</reference>
<dbReference type="SUPFAM" id="SSF88659">
    <property type="entry name" value="Sigma3 and sigma4 domains of RNA polymerase sigma factors"/>
    <property type="match status" value="2"/>
</dbReference>
<keyword evidence="1" id="KW-0805">Transcription regulation</keyword>
<name>X0TI79_9ZZZZ</name>
<dbReference type="PANTHER" id="PTHR30603:SF60">
    <property type="entry name" value="RNA POLYMERASE SIGMA FACTOR RPOD"/>
    <property type="match status" value="1"/>
</dbReference>
<dbReference type="SUPFAM" id="SSF88946">
    <property type="entry name" value="Sigma2 domain of RNA polymerase sigma factors"/>
    <property type="match status" value="1"/>
</dbReference>
<dbReference type="GO" id="GO:0003677">
    <property type="term" value="F:DNA binding"/>
    <property type="evidence" value="ECO:0007669"/>
    <property type="project" value="UniProtKB-KW"/>
</dbReference>
<dbReference type="Pfam" id="PF04539">
    <property type="entry name" value="Sigma70_r3"/>
    <property type="match status" value="1"/>
</dbReference>
<dbReference type="Gene3D" id="1.10.601.10">
    <property type="entry name" value="RNA Polymerase Primary Sigma Factor"/>
    <property type="match status" value="1"/>
</dbReference>
<evidence type="ECO:0000256" key="4">
    <source>
        <dbReference type="ARBA" id="ARBA00023163"/>
    </source>
</evidence>
<dbReference type="EMBL" id="BARS01016514">
    <property type="protein sequence ID" value="GAF87857.1"/>
    <property type="molecule type" value="Genomic_DNA"/>
</dbReference>
<organism evidence="6">
    <name type="scientific">marine sediment metagenome</name>
    <dbReference type="NCBI Taxonomy" id="412755"/>
    <lineage>
        <taxon>unclassified sequences</taxon>
        <taxon>metagenomes</taxon>
        <taxon>ecological metagenomes</taxon>
    </lineage>
</organism>
<dbReference type="InterPro" id="IPR013324">
    <property type="entry name" value="RNA_pol_sigma_r3/r4-like"/>
</dbReference>
<dbReference type="AlphaFoldDB" id="X0TI79"/>
<dbReference type="NCBIfam" id="TIGR02937">
    <property type="entry name" value="sigma70-ECF"/>
    <property type="match status" value="1"/>
</dbReference>
<dbReference type="Gene3D" id="1.10.10.10">
    <property type="entry name" value="Winged helix-like DNA-binding domain superfamily/Winged helix DNA-binding domain"/>
    <property type="match status" value="2"/>
</dbReference>
<proteinExistence type="predicted"/>
<dbReference type="Pfam" id="PF04545">
    <property type="entry name" value="Sigma70_r4"/>
    <property type="match status" value="1"/>
</dbReference>
<comment type="caution">
    <text evidence="6">The sequence shown here is derived from an EMBL/GenBank/DDBJ whole genome shotgun (WGS) entry which is preliminary data.</text>
</comment>
<keyword evidence="4" id="KW-0804">Transcription</keyword>
<dbReference type="InterPro" id="IPR014284">
    <property type="entry name" value="RNA_pol_sigma-70_dom"/>
</dbReference>
<dbReference type="FunFam" id="1.10.10.10:FF:000002">
    <property type="entry name" value="RNA polymerase sigma factor SigA"/>
    <property type="match status" value="1"/>
</dbReference>
<sequence length="186" mass="21557">TYATWWIRQAITRAIADQARTIRIPVHMIETINKLIRISRSLVQEIGREPTSEEIAKKMDMSVHKIRKIVKIAQEPISLETPIGEEEDSHLGDFIEDKFMPSPPETVININLREHIGEALKSLTEREAKVLKMRFGLGDGNEHTLEEVGQQFKVTRERIRQIEAKALRKLKHPSRSHKLKSFTENY</sequence>
<dbReference type="GO" id="GO:0006352">
    <property type="term" value="P:DNA-templated transcription initiation"/>
    <property type="evidence" value="ECO:0007669"/>
    <property type="project" value="InterPro"/>
</dbReference>
<feature type="non-terminal residue" evidence="6">
    <location>
        <position position="1"/>
    </location>
</feature>
<dbReference type="InterPro" id="IPR036388">
    <property type="entry name" value="WH-like_DNA-bd_sf"/>
</dbReference>